<protein>
    <submittedName>
        <fullName evidence="1">Uncharacterized protein</fullName>
    </submittedName>
</protein>
<feature type="non-terminal residue" evidence="1">
    <location>
        <position position="1"/>
    </location>
</feature>
<dbReference type="EMBL" id="BRYB01001094">
    <property type="protein sequence ID" value="GMI42823.1"/>
    <property type="molecule type" value="Genomic_DNA"/>
</dbReference>
<evidence type="ECO:0000313" key="1">
    <source>
        <dbReference type="EMBL" id="GMI42823.1"/>
    </source>
</evidence>
<dbReference type="Proteomes" id="UP001165060">
    <property type="component" value="Unassembled WGS sequence"/>
</dbReference>
<sequence length="165" mass="19148">VDVTEGKAKFGPLIDEALRERPSGVEFEFVRRVLVKKKKKEPVQTVEVYQSGQQCAERVKAYHNLLHYKFRVFNRILDRLTGQAGSIEKASARQVNGQGLMDFGKREPPQKTKWTKLKKDDKFIRREWKIYQERMSGAEFLLTVKGGTSSTKNLRTMLRQGNTRM</sequence>
<name>A0ABQ6N8L1_9STRA</name>
<keyword evidence="2" id="KW-1185">Reference proteome</keyword>
<reference evidence="1 2" key="1">
    <citation type="journal article" date="2023" name="Commun. Biol.">
        <title>Genome analysis of Parmales, the sister group of diatoms, reveals the evolutionary specialization of diatoms from phago-mixotrophs to photoautotrophs.</title>
        <authorList>
            <person name="Ban H."/>
            <person name="Sato S."/>
            <person name="Yoshikawa S."/>
            <person name="Yamada K."/>
            <person name="Nakamura Y."/>
            <person name="Ichinomiya M."/>
            <person name="Sato N."/>
            <person name="Blanc-Mathieu R."/>
            <person name="Endo H."/>
            <person name="Kuwata A."/>
            <person name="Ogata H."/>
        </authorList>
    </citation>
    <scope>NUCLEOTIDE SEQUENCE [LARGE SCALE GENOMIC DNA]</scope>
</reference>
<proteinExistence type="predicted"/>
<gene>
    <name evidence="1" type="ORF">TeGR_g7136</name>
</gene>
<organism evidence="1 2">
    <name type="scientific">Tetraparma gracilis</name>
    <dbReference type="NCBI Taxonomy" id="2962635"/>
    <lineage>
        <taxon>Eukaryota</taxon>
        <taxon>Sar</taxon>
        <taxon>Stramenopiles</taxon>
        <taxon>Ochrophyta</taxon>
        <taxon>Bolidophyceae</taxon>
        <taxon>Parmales</taxon>
        <taxon>Triparmaceae</taxon>
        <taxon>Tetraparma</taxon>
    </lineage>
</organism>
<comment type="caution">
    <text evidence="1">The sequence shown here is derived from an EMBL/GenBank/DDBJ whole genome shotgun (WGS) entry which is preliminary data.</text>
</comment>
<accession>A0ABQ6N8L1</accession>
<evidence type="ECO:0000313" key="2">
    <source>
        <dbReference type="Proteomes" id="UP001165060"/>
    </source>
</evidence>